<dbReference type="PANTHER" id="PTHR32308">
    <property type="entry name" value="LYASE BETA SUBUNIT, PUTATIVE (AFU_ORTHOLOGUE AFUA_4G13030)-RELATED"/>
    <property type="match status" value="1"/>
</dbReference>
<dbReference type="PIRSF" id="PIRSF015582">
    <property type="entry name" value="Cit_lyase_B"/>
    <property type="match status" value="1"/>
</dbReference>
<dbReference type="Proteomes" id="UP000430021">
    <property type="component" value="Unassembled WGS sequence"/>
</dbReference>
<dbReference type="InterPro" id="IPR040442">
    <property type="entry name" value="Pyrv_kinase-like_dom_sf"/>
</dbReference>
<dbReference type="EMBL" id="JACICE010000001">
    <property type="protein sequence ID" value="MBB3774422.1"/>
    <property type="molecule type" value="Genomic_DNA"/>
</dbReference>
<feature type="binding site" evidence="5">
    <location>
        <position position="157"/>
    </location>
    <ligand>
        <name>Mg(2+)</name>
        <dbReference type="ChEBI" id="CHEBI:18420"/>
    </ligand>
</feature>
<evidence type="ECO:0000313" key="8">
    <source>
        <dbReference type="Proteomes" id="UP000430021"/>
    </source>
</evidence>
<evidence type="ECO:0000256" key="5">
    <source>
        <dbReference type="PIRSR" id="PIRSR015582-2"/>
    </source>
</evidence>
<keyword evidence="3 5" id="KW-0479">Metal-binding</keyword>
<dbReference type="InterPro" id="IPR011206">
    <property type="entry name" value="Citrate_lyase_beta/mcl1/mcl2"/>
</dbReference>
<comment type="similarity">
    <text evidence="2">Belongs to the HpcH/HpaI aldolase family.</text>
</comment>
<evidence type="ECO:0000256" key="1">
    <source>
        <dbReference type="ARBA" id="ARBA00001946"/>
    </source>
</evidence>
<dbReference type="RefSeq" id="WP_160760020.1">
    <property type="nucleotide sequence ID" value="NZ_BAAADZ010000002.1"/>
</dbReference>
<dbReference type="PANTHER" id="PTHR32308:SF10">
    <property type="entry name" value="CITRATE LYASE SUBUNIT BETA"/>
    <property type="match status" value="1"/>
</dbReference>
<keyword evidence="9" id="KW-1185">Reference proteome</keyword>
<accession>A0A6I4UK03</accession>
<proteinExistence type="inferred from homology"/>
<keyword evidence="4 5" id="KW-0460">Magnesium</keyword>
<evidence type="ECO:0000313" key="7">
    <source>
        <dbReference type="EMBL" id="MXP37927.1"/>
    </source>
</evidence>
<comment type="cofactor">
    <cofactor evidence="1">
        <name>Mg(2+)</name>
        <dbReference type="ChEBI" id="CHEBI:18420"/>
    </cofactor>
</comment>
<reference evidence="6 9" key="2">
    <citation type="submission" date="2020-08" db="EMBL/GenBank/DDBJ databases">
        <title>Genomic Encyclopedia of Type Strains, Phase IV (KMG-IV): sequencing the most valuable type-strain genomes for metagenomic binning, comparative biology and taxonomic classification.</title>
        <authorList>
            <person name="Goeker M."/>
        </authorList>
    </citation>
    <scope>NUCLEOTIDE SEQUENCE [LARGE SCALE GENOMIC DNA]</scope>
    <source>
        <strain evidence="6 9">DSM 8510</strain>
    </source>
</reference>
<dbReference type="AlphaFoldDB" id="A0A6I4UK03"/>
<dbReference type="Gene3D" id="3.20.20.60">
    <property type="entry name" value="Phosphoenolpyruvate-binding domains"/>
    <property type="match status" value="1"/>
</dbReference>
<dbReference type="GO" id="GO:0000287">
    <property type="term" value="F:magnesium ion binding"/>
    <property type="evidence" value="ECO:0007669"/>
    <property type="project" value="TreeGrafter"/>
</dbReference>
<reference evidence="7 8" key="1">
    <citation type="submission" date="2019-12" db="EMBL/GenBank/DDBJ databases">
        <title>Genomic-based taxomic classification of the family Erythrobacteraceae.</title>
        <authorList>
            <person name="Xu L."/>
        </authorList>
    </citation>
    <scope>NUCLEOTIDE SEQUENCE [LARGE SCALE GENOMIC DNA]</scope>
    <source>
        <strain evidence="7 8">JCM 10282</strain>
    </source>
</reference>
<evidence type="ECO:0000256" key="4">
    <source>
        <dbReference type="ARBA" id="ARBA00022842"/>
    </source>
</evidence>
<evidence type="ECO:0000256" key="2">
    <source>
        <dbReference type="ARBA" id="ARBA00005568"/>
    </source>
</evidence>
<dbReference type="Pfam" id="PF15617">
    <property type="entry name" value="C-C_Bond_Lyase"/>
    <property type="match status" value="1"/>
</dbReference>
<evidence type="ECO:0000256" key="3">
    <source>
        <dbReference type="ARBA" id="ARBA00022723"/>
    </source>
</evidence>
<dbReference type="EMBL" id="WTYB01000001">
    <property type="protein sequence ID" value="MXP37927.1"/>
    <property type="molecule type" value="Genomic_DNA"/>
</dbReference>
<name>A0A6I4UK03_9SPHN</name>
<organism evidence="7 8">
    <name type="scientific">Erythrobacter ramosus</name>
    <dbReference type="NCBI Taxonomy" id="35811"/>
    <lineage>
        <taxon>Bacteria</taxon>
        <taxon>Pseudomonadati</taxon>
        <taxon>Pseudomonadota</taxon>
        <taxon>Alphaproteobacteria</taxon>
        <taxon>Sphingomonadales</taxon>
        <taxon>Erythrobacteraceae</taxon>
        <taxon>Erythrobacter/Porphyrobacter group</taxon>
        <taxon>Erythrobacter</taxon>
    </lineage>
</organism>
<sequence>MTKAVELGATLYIPVQHPRLAEVLAGDNPDLRSVVICLEDSLHEAEVGAAQDVFCATLRALEAAPPALIAYTRPRNPEMLTWMQAQPGIERLAGFVLPKITTANLADWLARLENPQHGIMPTIESAEAFDRAALTAMARALEPLGSRVHAVRIGGNDILNLLGVRRSRTRTAYDGPLGLAIATMASVFLPEGMALSAPVFEHYAQSDLLREEVARDLEHGLLTKTAIHPVQVGIIHEALRPSASEADEARAILAREARAVFSHGGSMCEPTTHARWAAGVLDRAEVHGLRGAAPGVSEQPTRVA</sequence>
<dbReference type="InterPro" id="IPR039480">
    <property type="entry name" value="C-C_Bond_Lyase-like"/>
</dbReference>
<protein>
    <submittedName>
        <fullName evidence="7">Aldolase</fullName>
    </submittedName>
    <submittedName>
        <fullName evidence="6">Citrate lyase beta subunit</fullName>
    </submittedName>
</protein>
<comment type="caution">
    <text evidence="7">The sequence shown here is derived from an EMBL/GenBank/DDBJ whole genome shotgun (WGS) entry which is preliminary data.</text>
</comment>
<dbReference type="GO" id="GO:0016829">
    <property type="term" value="F:lyase activity"/>
    <property type="evidence" value="ECO:0007669"/>
    <property type="project" value="UniProtKB-KW"/>
</dbReference>
<evidence type="ECO:0000313" key="9">
    <source>
        <dbReference type="Proteomes" id="UP000548685"/>
    </source>
</evidence>
<dbReference type="SUPFAM" id="SSF51621">
    <property type="entry name" value="Phosphoenolpyruvate/pyruvate domain"/>
    <property type="match status" value="1"/>
</dbReference>
<evidence type="ECO:0000313" key="6">
    <source>
        <dbReference type="EMBL" id="MBB3774422.1"/>
    </source>
</evidence>
<keyword evidence="6" id="KW-0456">Lyase</keyword>
<gene>
    <name evidence="6" type="ORF">FHS52_000365</name>
    <name evidence="7" type="ORF">GRI59_04755</name>
</gene>
<dbReference type="Proteomes" id="UP000548685">
    <property type="component" value="Unassembled WGS sequence"/>
</dbReference>
<dbReference type="OrthoDB" id="348111at2"/>
<dbReference type="GO" id="GO:0006107">
    <property type="term" value="P:oxaloacetate metabolic process"/>
    <property type="evidence" value="ECO:0007669"/>
    <property type="project" value="TreeGrafter"/>
</dbReference>
<dbReference type="InterPro" id="IPR015813">
    <property type="entry name" value="Pyrv/PenolPyrv_kinase-like_dom"/>
</dbReference>